<accession>A0ABY7VTW4</accession>
<evidence type="ECO:0000313" key="8">
    <source>
        <dbReference type="Proteomes" id="UP001214250"/>
    </source>
</evidence>
<name>A0ABY7VTW4_9BACT</name>
<dbReference type="Gene3D" id="2.120.10.30">
    <property type="entry name" value="TolB, C-terminal domain"/>
    <property type="match status" value="1"/>
</dbReference>
<dbReference type="PROSITE" id="PS51007">
    <property type="entry name" value="CYTC"/>
    <property type="match status" value="1"/>
</dbReference>
<keyword evidence="1 4" id="KW-0349">Heme</keyword>
<dbReference type="InterPro" id="IPR009056">
    <property type="entry name" value="Cyt_c-like_dom"/>
</dbReference>
<dbReference type="PANTHER" id="PTHR33546:SF1">
    <property type="entry name" value="LARGE, MULTIFUNCTIONAL SECRETED PROTEIN"/>
    <property type="match status" value="1"/>
</dbReference>
<dbReference type="NCBIfam" id="TIGR02603">
    <property type="entry name" value="CxxCH_TIGR02603"/>
    <property type="match status" value="1"/>
</dbReference>
<feature type="chain" id="PRO_5045190219" evidence="5">
    <location>
        <begin position="16"/>
        <end position="1191"/>
    </location>
</feature>
<keyword evidence="2 4" id="KW-0479">Metal-binding</keyword>
<dbReference type="RefSeq" id="WP_274151680.1">
    <property type="nucleotide sequence ID" value="NZ_CP117811.1"/>
</dbReference>
<dbReference type="InterPro" id="IPR036909">
    <property type="entry name" value="Cyt_c-like_dom_sf"/>
</dbReference>
<dbReference type="InterPro" id="IPR011041">
    <property type="entry name" value="Quinoprot_gluc/sorb_DH_b-prop"/>
</dbReference>
<evidence type="ECO:0000256" key="1">
    <source>
        <dbReference type="ARBA" id="ARBA00022617"/>
    </source>
</evidence>
<dbReference type="Proteomes" id="UP001214250">
    <property type="component" value="Chromosome 1"/>
</dbReference>
<evidence type="ECO:0000256" key="5">
    <source>
        <dbReference type="SAM" id="SignalP"/>
    </source>
</evidence>
<dbReference type="SUPFAM" id="SSF50952">
    <property type="entry name" value="Soluble quinoprotein glucose dehydrogenase"/>
    <property type="match status" value="1"/>
</dbReference>
<proteinExistence type="predicted"/>
<dbReference type="PANTHER" id="PTHR33546">
    <property type="entry name" value="LARGE, MULTIFUNCTIONAL SECRETED PROTEIN-RELATED"/>
    <property type="match status" value="1"/>
</dbReference>
<evidence type="ECO:0000256" key="4">
    <source>
        <dbReference type="PROSITE-ProRule" id="PRU00433"/>
    </source>
</evidence>
<organism evidence="7 8">
    <name type="scientific">Lentisphaera profundi</name>
    <dbReference type="NCBI Taxonomy" id="1658616"/>
    <lineage>
        <taxon>Bacteria</taxon>
        <taxon>Pseudomonadati</taxon>
        <taxon>Lentisphaerota</taxon>
        <taxon>Lentisphaeria</taxon>
        <taxon>Lentisphaerales</taxon>
        <taxon>Lentisphaeraceae</taxon>
        <taxon>Lentisphaera</taxon>
    </lineage>
</organism>
<dbReference type="Pfam" id="PF06439">
    <property type="entry name" value="3keto-disac_hyd"/>
    <property type="match status" value="1"/>
</dbReference>
<dbReference type="InterPro" id="IPR011042">
    <property type="entry name" value="6-blade_b-propeller_TolB-like"/>
</dbReference>
<dbReference type="InterPro" id="IPR013427">
    <property type="entry name" value="Haem-bd_dom_put"/>
</dbReference>
<protein>
    <submittedName>
        <fullName evidence="7">DUF1080 domain-containing protein</fullName>
    </submittedName>
</protein>
<evidence type="ECO:0000313" key="7">
    <source>
        <dbReference type="EMBL" id="WDE97351.1"/>
    </source>
</evidence>
<dbReference type="SUPFAM" id="SSF49785">
    <property type="entry name" value="Galactose-binding domain-like"/>
    <property type="match status" value="1"/>
</dbReference>
<dbReference type="EMBL" id="CP117811">
    <property type="protein sequence ID" value="WDE97351.1"/>
    <property type="molecule type" value="Genomic_DNA"/>
</dbReference>
<dbReference type="InterPro" id="IPR008979">
    <property type="entry name" value="Galactose-bd-like_sf"/>
</dbReference>
<evidence type="ECO:0000256" key="2">
    <source>
        <dbReference type="ARBA" id="ARBA00022723"/>
    </source>
</evidence>
<keyword evidence="8" id="KW-1185">Reference proteome</keyword>
<dbReference type="SUPFAM" id="SSF46626">
    <property type="entry name" value="Cytochrome c"/>
    <property type="match status" value="1"/>
</dbReference>
<evidence type="ECO:0000259" key="6">
    <source>
        <dbReference type="PROSITE" id="PS51007"/>
    </source>
</evidence>
<feature type="signal peptide" evidence="5">
    <location>
        <begin position="1"/>
        <end position="15"/>
    </location>
</feature>
<sequence>MKYLMLILFCSVLPAAEPMWIWKSGKITTEKAEFRRVIDLAKAPKKAKIMITCDNGFTLILNGKELAKSKNWQAPVKLDIAKKLKKGKNTFEVKADNEGTMGGLVMDLSINGKKYSSDKSWQARAPKGDWTAAVEIKKYGASPWGKIFEKNKAAKALKAAPSPTTQAVTTLPGFKAEKIYTVDKKTQGSWVGLTSDDKGRLIACDQYGGIYRLTLGAKEPKVEKLNVKVSHAHGVLHAFGSLYVINNEKDPKGLYRLTDTNGDDQYDKEEFLIQFKTRGEHGIHSAVLSPDKKSIYLIGGNNTDQPDYINKYRMAKNWSEDHILPRMADGRGHNRGRLAPGGLILKVSPDAKDRELIAHGFRNQFDAGFTLEGELFTYDADMEYDIGSPWYRPCRVNHVVSGADYGWRNGSGKWPEYYTDTVSTTIDIGPGSPTGTVMGTGAKFPEKYQRSYFINDWTYGTMYAIHLKQEGATYTATKEQFISGKPLPLTDVIIHTDGNMYFAVGGRRTDSALYKVTYVGKESTKPAKAHQLNKDMLVRRELEVLHTLPASKAIADKAWPYLSNSDRFIRHAARVAVERQNTADWKNKFSSESNTWAIIEGACALARMGQQADQSLILKKLNSLDYKSLVENQKLAAIRSYQLAFTRLGKPSESDAQLVIKKLNGEYPSKSNFENRELVQVLLYLDAPNIITRAVREMVSATEEQKKILSDEILQRNDRYAAAAKRTEQFRPNTQQVSLAFSLRSIKNGWTDADYATYFSWFPKAKTWQGGNSYAIFIENSRKEALANISDPAKKAKYDKISSKSLIKPRATTSPKGPGQIWTVETAVAAVKDNLKGRNFKSGENLFHATACASCHRFAGAGSGIGPDLTGSSSRYTLKDMMENIIEPSKVISDQYGSKIFKMKNGSEVVGRKGTEEDGTLHLMTNPYSADYTAEIKVADIKSEKEWHVSPMPPALIYSLNPDELSDLVAYIFSAGNPDHEYFQASATLEGATSLFNGKDLSGWKGDPKLWKVEDGVIYGSTHGNKLKSNTFLVWEGEVEDFHLTFEGRFEGNNSGMMYRAFWKDESIFRLSGYQCDMHPNPPYLAMLYGEGLGKRGIIAKRGQKVEIDSKEKVKVTGKTTAPEKIDVTKWQTYEIICKGNHMIHKIDGKVTVDITDNHPKRLSKGKIGMQLHAGVPMKVWFKNIQFKKLK</sequence>
<reference evidence="7 8" key="1">
    <citation type="submission" date="2023-02" db="EMBL/GenBank/DDBJ databases">
        <title>Genome sequence of Lentisphaera profundi SAORIC-696.</title>
        <authorList>
            <person name="Kim e."/>
            <person name="Cho J.-C."/>
            <person name="Choi A."/>
            <person name="Kang I."/>
        </authorList>
    </citation>
    <scope>NUCLEOTIDE SEQUENCE [LARGE SCALE GENOMIC DNA]</scope>
    <source>
        <strain evidence="7 8">SAORIC-696</strain>
    </source>
</reference>
<dbReference type="InterPro" id="IPR010496">
    <property type="entry name" value="AL/BT2_dom"/>
</dbReference>
<dbReference type="Gene3D" id="2.60.120.560">
    <property type="entry name" value="Exo-inulinase, domain 1"/>
    <property type="match status" value="1"/>
</dbReference>
<feature type="domain" description="Cytochrome c" evidence="6">
    <location>
        <begin position="838"/>
        <end position="976"/>
    </location>
</feature>
<dbReference type="Pfam" id="PF00034">
    <property type="entry name" value="Cytochrom_C"/>
    <property type="match status" value="1"/>
</dbReference>
<keyword evidence="5" id="KW-0732">Signal</keyword>
<dbReference type="Gene3D" id="1.10.760.10">
    <property type="entry name" value="Cytochrome c-like domain"/>
    <property type="match status" value="1"/>
</dbReference>
<keyword evidence="3 4" id="KW-0408">Iron</keyword>
<evidence type="ECO:0000256" key="3">
    <source>
        <dbReference type="ARBA" id="ARBA00023004"/>
    </source>
</evidence>
<gene>
    <name evidence="7" type="ORF">PQO03_05220</name>
</gene>
<dbReference type="Gene3D" id="2.60.120.260">
    <property type="entry name" value="Galactose-binding domain-like"/>
    <property type="match status" value="1"/>
</dbReference>